<gene>
    <name evidence="6" type="ORF">FRY97_02440</name>
</gene>
<dbReference type="PANTHER" id="PTHR10357:SF184">
    <property type="entry name" value="OLIGO-1,6-GLUCOSIDASE 1"/>
    <property type="match status" value="1"/>
</dbReference>
<keyword evidence="3" id="KW-0326">Glycosidase</keyword>
<dbReference type="EMBL" id="VOOR01000003">
    <property type="protein sequence ID" value="TXB68970.1"/>
    <property type="molecule type" value="Genomic_DNA"/>
</dbReference>
<comment type="similarity">
    <text evidence="1">Belongs to the glycosyl hydrolase 13 family.</text>
</comment>
<dbReference type="Gene3D" id="3.20.20.80">
    <property type="entry name" value="Glycosidases"/>
    <property type="match status" value="1"/>
</dbReference>
<dbReference type="GO" id="GO:0004556">
    <property type="term" value="F:alpha-amylase activity"/>
    <property type="evidence" value="ECO:0007669"/>
    <property type="project" value="TreeGrafter"/>
</dbReference>
<evidence type="ECO:0000256" key="3">
    <source>
        <dbReference type="ARBA" id="ARBA00023295"/>
    </source>
</evidence>
<dbReference type="InterPro" id="IPR017853">
    <property type="entry name" value="GH"/>
</dbReference>
<dbReference type="FunFam" id="3.20.20.80:FF:000064">
    <property type="entry name" value="Oligo-1,6-glucosidase"/>
    <property type="match status" value="2"/>
</dbReference>
<dbReference type="GO" id="GO:0009313">
    <property type="term" value="P:oligosaccharide catabolic process"/>
    <property type="evidence" value="ECO:0007669"/>
    <property type="project" value="TreeGrafter"/>
</dbReference>
<dbReference type="InterPro" id="IPR006047">
    <property type="entry name" value="GH13_cat_dom"/>
</dbReference>
<feature type="domain" description="Glycosyl hydrolase family 13 catalytic" evidence="5">
    <location>
        <begin position="44"/>
        <end position="443"/>
    </location>
</feature>
<dbReference type="SMART" id="SM00642">
    <property type="entry name" value="Aamy"/>
    <property type="match status" value="1"/>
</dbReference>
<protein>
    <submittedName>
        <fullName evidence="6">Alpha-glucosidase</fullName>
    </submittedName>
</protein>
<comment type="caution">
    <text evidence="6">The sequence shown here is derived from an EMBL/GenBank/DDBJ whole genome shotgun (WGS) entry which is preliminary data.</text>
</comment>
<evidence type="ECO:0000256" key="2">
    <source>
        <dbReference type="ARBA" id="ARBA00022801"/>
    </source>
</evidence>
<dbReference type="CDD" id="cd11333">
    <property type="entry name" value="AmyAc_SI_OligoGlu_DGase"/>
    <property type="match status" value="1"/>
</dbReference>
<evidence type="ECO:0000256" key="4">
    <source>
        <dbReference type="SAM" id="SignalP"/>
    </source>
</evidence>
<name>A0A5C6S4S1_9BACT</name>
<dbReference type="NCBIfam" id="NF008183">
    <property type="entry name" value="PRK10933.1"/>
    <property type="match status" value="1"/>
</dbReference>
<feature type="chain" id="PRO_5022737348" evidence="4">
    <location>
        <begin position="23"/>
        <end position="581"/>
    </location>
</feature>
<dbReference type="InterPro" id="IPR032091">
    <property type="entry name" value="Malt_amylase-like_C"/>
</dbReference>
<dbReference type="Gene3D" id="3.90.400.10">
    <property type="entry name" value="Oligo-1,6-glucosidase, Domain 2"/>
    <property type="match status" value="1"/>
</dbReference>
<proteinExistence type="inferred from homology"/>
<dbReference type="InterPro" id="IPR045857">
    <property type="entry name" value="O16G_dom_2"/>
</dbReference>
<evidence type="ECO:0000256" key="1">
    <source>
        <dbReference type="ARBA" id="ARBA00008061"/>
    </source>
</evidence>
<accession>A0A5C6S4S1</accession>
<dbReference type="Proteomes" id="UP000321580">
    <property type="component" value="Unassembled WGS sequence"/>
</dbReference>
<evidence type="ECO:0000313" key="6">
    <source>
        <dbReference type="EMBL" id="TXB68970.1"/>
    </source>
</evidence>
<keyword evidence="4" id="KW-0732">Signal</keyword>
<sequence length="581" mass="66532">MRILNWLLLPIGLMAGCQNQEAAPTGAAKGIPGQAWWKEGIIYQIYPRSFKDSDGDGVGDLRGIIEKLDYIERLGVTMVWLNPIYASPNADNGYDISDYRAIMQEFGSMEDFDELLAGLHSRGIRFVMDVVVNHSSDEHEWFVQSRSSRDNPYRDYYHWWPAEKGKPNYRYSLFDPKGEAWKYDSLTDAYYLHYFAQKQPDLKWENPKVRQEVYDIMKFWAEKGVDGFRLDAFQYVSKDTTFPKLPEGYEKEVIKYYGMGPGLHGYLKEMNREVLSQYDVFVVSEGAGSSFEDAHSLVDADRNELQMAYHFEGMDVGNSLDGYTLAEFKSVYSRWDSAFAKKGWLSIFLANHDVPRMVSKFGDDRPAYRAASSKMLNTFILSMRGTPYCYYGDELGMTNIGFDSIQQYQDIAARNGYQKALSEGRDMEQFLKELKFLSRDNGRTPMQWDSSRHAGFTTGTPWLPVNENHAQINVAAQEESPNSCLNYFRQMAQLRKSHLFLTYGDYQLLLPADEQVYAYTRTLEGEGALVLLNFSAAEAAAPLDKLPGFEERPLINNYPGLQVDASFITLKPYQAVLLPLK</sequence>
<dbReference type="AlphaFoldDB" id="A0A5C6S4S1"/>
<dbReference type="PANTHER" id="PTHR10357">
    <property type="entry name" value="ALPHA-AMYLASE FAMILY MEMBER"/>
    <property type="match status" value="1"/>
</dbReference>
<evidence type="ECO:0000313" key="7">
    <source>
        <dbReference type="Proteomes" id="UP000321580"/>
    </source>
</evidence>
<evidence type="ECO:0000259" key="5">
    <source>
        <dbReference type="SMART" id="SM00642"/>
    </source>
</evidence>
<keyword evidence="2" id="KW-0378">Hydrolase</keyword>
<dbReference type="PROSITE" id="PS51257">
    <property type="entry name" value="PROKAR_LIPOPROTEIN"/>
    <property type="match status" value="1"/>
</dbReference>
<dbReference type="Pfam" id="PF00128">
    <property type="entry name" value="Alpha-amylase"/>
    <property type="match status" value="1"/>
</dbReference>
<dbReference type="Pfam" id="PF16657">
    <property type="entry name" value="Malt_amylase_C"/>
    <property type="match status" value="1"/>
</dbReference>
<reference evidence="6 7" key="1">
    <citation type="submission" date="2019-08" db="EMBL/GenBank/DDBJ databases">
        <title>Genome of Phaeodactylibacter luteus.</title>
        <authorList>
            <person name="Bowman J.P."/>
        </authorList>
    </citation>
    <scope>NUCLEOTIDE SEQUENCE [LARGE SCALE GENOMIC DNA]</scope>
    <source>
        <strain evidence="6 7">KCTC 42180</strain>
    </source>
</reference>
<dbReference type="OrthoDB" id="9806009at2"/>
<dbReference type="InterPro" id="IPR013780">
    <property type="entry name" value="Glyco_hydro_b"/>
</dbReference>
<organism evidence="6 7">
    <name type="scientific">Phaeodactylibacter luteus</name>
    <dbReference type="NCBI Taxonomy" id="1564516"/>
    <lineage>
        <taxon>Bacteria</taxon>
        <taxon>Pseudomonadati</taxon>
        <taxon>Bacteroidota</taxon>
        <taxon>Saprospiria</taxon>
        <taxon>Saprospirales</taxon>
        <taxon>Haliscomenobacteraceae</taxon>
        <taxon>Phaeodactylibacter</taxon>
    </lineage>
</organism>
<dbReference type="FunFam" id="2.60.40.1180:FF:000007">
    <property type="entry name" value="Sucrose isomerase"/>
    <property type="match status" value="1"/>
</dbReference>
<keyword evidence="7" id="KW-1185">Reference proteome</keyword>
<dbReference type="Gene3D" id="2.60.40.1180">
    <property type="entry name" value="Golgi alpha-mannosidase II"/>
    <property type="match status" value="1"/>
</dbReference>
<dbReference type="SUPFAM" id="SSF51011">
    <property type="entry name" value="Glycosyl hydrolase domain"/>
    <property type="match status" value="1"/>
</dbReference>
<feature type="signal peptide" evidence="4">
    <location>
        <begin position="1"/>
        <end position="22"/>
    </location>
</feature>
<dbReference type="SUPFAM" id="SSF51445">
    <property type="entry name" value="(Trans)glycosidases"/>
    <property type="match status" value="1"/>
</dbReference>